<dbReference type="AlphaFoldDB" id="A0AAV6WPZ1"/>
<dbReference type="InterPro" id="IPR050796">
    <property type="entry name" value="SCF_F-box_component"/>
</dbReference>
<dbReference type="PANTHER" id="PTHR31672">
    <property type="entry name" value="BNACNNG10540D PROTEIN"/>
    <property type="match status" value="1"/>
</dbReference>
<proteinExistence type="predicted"/>
<feature type="domain" description="F-box" evidence="1">
    <location>
        <begin position="5"/>
        <end position="28"/>
    </location>
</feature>
<dbReference type="Pfam" id="PF00646">
    <property type="entry name" value="F-box"/>
    <property type="match status" value="1"/>
</dbReference>
<reference evidence="2" key="1">
    <citation type="submission" date="2019-10" db="EMBL/GenBank/DDBJ databases">
        <authorList>
            <person name="Zhang R."/>
            <person name="Pan Y."/>
            <person name="Wang J."/>
            <person name="Ma R."/>
            <person name="Yu S."/>
        </authorList>
    </citation>
    <scope>NUCLEOTIDE SEQUENCE</scope>
    <source>
        <strain evidence="2">LA-IB0</strain>
        <tissue evidence="2">Leaf</tissue>
    </source>
</reference>
<dbReference type="InterPro" id="IPR001810">
    <property type="entry name" value="F-box_dom"/>
</dbReference>
<keyword evidence="3" id="KW-1185">Reference proteome</keyword>
<evidence type="ECO:0000259" key="1">
    <source>
        <dbReference type="Pfam" id="PF00646"/>
    </source>
</evidence>
<name>A0AAV6WPZ1_9LAMI</name>
<sequence length="172" mass="19093">MENPNLPQEIMIEIFSRLPTKSIGKCSRESGYPSVIAAFDLANEVFDEIPAPIGADVGKFVFNMLMVVDGCLCMIDVRRNGATDIWVMKGLGESWSKISIERDYEWYIVKVLCFIGDEEVVFATEEESLVVHNMKDGSFRDMIVDGAPAMIIHGCTFVESLVCPVVGVFNNA</sequence>
<dbReference type="EMBL" id="WHWC01000014">
    <property type="protein sequence ID" value="KAG8369904.1"/>
    <property type="molecule type" value="Genomic_DNA"/>
</dbReference>
<organism evidence="2 3">
    <name type="scientific">Buddleja alternifolia</name>
    <dbReference type="NCBI Taxonomy" id="168488"/>
    <lineage>
        <taxon>Eukaryota</taxon>
        <taxon>Viridiplantae</taxon>
        <taxon>Streptophyta</taxon>
        <taxon>Embryophyta</taxon>
        <taxon>Tracheophyta</taxon>
        <taxon>Spermatophyta</taxon>
        <taxon>Magnoliopsida</taxon>
        <taxon>eudicotyledons</taxon>
        <taxon>Gunneridae</taxon>
        <taxon>Pentapetalae</taxon>
        <taxon>asterids</taxon>
        <taxon>lamiids</taxon>
        <taxon>Lamiales</taxon>
        <taxon>Scrophulariaceae</taxon>
        <taxon>Buddlejeae</taxon>
        <taxon>Buddleja</taxon>
    </lineage>
</organism>
<protein>
    <recommendedName>
        <fullName evidence="1">F-box domain-containing protein</fullName>
    </recommendedName>
</protein>
<dbReference type="InterPro" id="IPR036047">
    <property type="entry name" value="F-box-like_dom_sf"/>
</dbReference>
<dbReference type="Proteomes" id="UP000826271">
    <property type="component" value="Unassembled WGS sequence"/>
</dbReference>
<dbReference type="CDD" id="cd09917">
    <property type="entry name" value="F-box_SF"/>
    <property type="match status" value="1"/>
</dbReference>
<evidence type="ECO:0000313" key="2">
    <source>
        <dbReference type="EMBL" id="KAG8369904.1"/>
    </source>
</evidence>
<gene>
    <name evidence="2" type="ORF">BUALT_Bualt14G0061900</name>
</gene>
<dbReference type="SUPFAM" id="SSF81383">
    <property type="entry name" value="F-box domain"/>
    <property type="match status" value="1"/>
</dbReference>
<dbReference type="PANTHER" id="PTHR31672:SF13">
    <property type="entry name" value="F-BOX PROTEIN CPR30-LIKE"/>
    <property type="match status" value="1"/>
</dbReference>
<accession>A0AAV6WPZ1</accession>
<evidence type="ECO:0000313" key="3">
    <source>
        <dbReference type="Proteomes" id="UP000826271"/>
    </source>
</evidence>
<comment type="caution">
    <text evidence="2">The sequence shown here is derived from an EMBL/GenBank/DDBJ whole genome shotgun (WGS) entry which is preliminary data.</text>
</comment>